<dbReference type="Proteomes" id="UP000033648">
    <property type="component" value="Unassembled WGS sequence"/>
</dbReference>
<dbReference type="OrthoDB" id="4549247at2"/>
<evidence type="ECO:0000313" key="1">
    <source>
        <dbReference type="EMBL" id="KJY52942.1"/>
    </source>
</evidence>
<sequence>MGAEKAKIEQQTNNTTAYSLSLQKIQDSIRSFSTYYSNSIDLPKYISSVFSNNSDLINNLLSFTSTSDTAKSLVRITDSLSPIIQRIQTATDWQNSLTQIFSTIQQTRLPENIGTITKLAEMLAQIDSVAYIRSYPSNIQRSGILAKKGKLIDLELKEGIALYYVIRTELIDELAIAGSTHHRRIVLAHSLNYIIEDCRGAIKKSKNRQESEEEESLIQLLQEALDVIAEKHLASGEALLAGILSHLIDLLKKPESKLYRKLKSARETENPKTLDKVTKTTSISSIIAIAPIPAAMQGYAYGKTPIPTTFSRHAIAHHPNKQQFTPANAAQGLLLITSLMSYIFGWEER</sequence>
<accession>A0A0F4L279</accession>
<organism evidence="1 2">
    <name type="scientific">Bifidobacterium asteroides</name>
    <dbReference type="NCBI Taxonomy" id="1684"/>
    <lineage>
        <taxon>Bacteria</taxon>
        <taxon>Bacillati</taxon>
        <taxon>Actinomycetota</taxon>
        <taxon>Actinomycetes</taxon>
        <taxon>Bifidobacteriales</taxon>
        <taxon>Bifidobacteriaceae</taxon>
        <taxon>Bifidobacterium</taxon>
    </lineage>
</organism>
<dbReference type="PATRIC" id="fig|1684.4.peg.107"/>
<protein>
    <submittedName>
        <fullName evidence="1">Uncharacterized protein</fullName>
    </submittedName>
</protein>
<evidence type="ECO:0000313" key="2">
    <source>
        <dbReference type="Proteomes" id="UP000033648"/>
    </source>
</evidence>
<proteinExistence type="predicted"/>
<name>A0A0F4L279_9BIFI</name>
<reference evidence="1 2" key="1">
    <citation type="submission" date="2014-12" db="EMBL/GenBank/DDBJ databases">
        <title>Comparative genomics of the lactic acid bacteria isolated from the honey bee gut.</title>
        <authorList>
            <person name="Ellegaard K.M."/>
            <person name="Tamarit D."/>
            <person name="Javelind E."/>
            <person name="Olofsson T."/>
            <person name="Andersson S.G."/>
            <person name="Vasquez A."/>
        </authorList>
    </citation>
    <scope>NUCLEOTIDE SEQUENCE [LARGE SCALE GENOMIC DNA]</scope>
    <source>
        <strain evidence="1 2">Bin2</strain>
    </source>
</reference>
<dbReference type="EMBL" id="JWME01000003">
    <property type="protein sequence ID" value="KJY52942.1"/>
    <property type="molecule type" value="Genomic_DNA"/>
</dbReference>
<gene>
    <name evidence="1" type="ORF">JF69_00990</name>
</gene>
<comment type="caution">
    <text evidence="1">The sequence shown here is derived from an EMBL/GenBank/DDBJ whole genome shotgun (WGS) entry which is preliminary data.</text>
</comment>
<dbReference type="AlphaFoldDB" id="A0A0F4L279"/>